<proteinExistence type="predicted"/>
<dbReference type="EMBL" id="FZOC01000003">
    <property type="protein sequence ID" value="SNR86149.1"/>
    <property type="molecule type" value="Genomic_DNA"/>
</dbReference>
<dbReference type="InterPro" id="IPR029767">
    <property type="entry name" value="WecB-like"/>
</dbReference>
<dbReference type="PANTHER" id="PTHR43174:SF3">
    <property type="entry name" value="UDP-N-ACETYLGLUCOSAMINE 2-EPIMERASE"/>
    <property type="match status" value="1"/>
</dbReference>
<dbReference type="InterPro" id="IPR003331">
    <property type="entry name" value="UDP_GlcNAc_Epimerase_2_dom"/>
</dbReference>
<reference evidence="2 3" key="1">
    <citation type="submission" date="2017-06" db="EMBL/GenBank/DDBJ databases">
        <authorList>
            <person name="Kim H.J."/>
            <person name="Triplett B.A."/>
        </authorList>
    </citation>
    <scope>NUCLEOTIDE SEQUENCE [LARGE SCALE GENOMIC DNA]</scope>
    <source>
        <strain evidence="2 3">DSM 13116</strain>
    </source>
</reference>
<dbReference type="OrthoDB" id="9803238at2"/>
<evidence type="ECO:0000313" key="2">
    <source>
        <dbReference type="EMBL" id="SNR86149.1"/>
    </source>
</evidence>
<evidence type="ECO:0000259" key="1">
    <source>
        <dbReference type="Pfam" id="PF02350"/>
    </source>
</evidence>
<evidence type="ECO:0000313" key="3">
    <source>
        <dbReference type="Proteomes" id="UP000198324"/>
    </source>
</evidence>
<dbReference type="Pfam" id="PF02350">
    <property type="entry name" value="Epimerase_2"/>
    <property type="match status" value="1"/>
</dbReference>
<protein>
    <submittedName>
        <fullName evidence="2">GDP/UDP-N,N'-diacetylbacillosamine 2-epimerase (Hydrolysing)</fullName>
    </submittedName>
</protein>
<dbReference type="RefSeq" id="WP_089273462.1">
    <property type="nucleotide sequence ID" value="NZ_FZOC01000003.1"/>
</dbReference>
<dbReference type="GO" id="GO:0006047">
    <property type="term" value="P:UDP-N-acetylglucosamine metabolic process"/>
    <property type="evidence" value="ECO:0007669"/>
    <property type="project" value="InterPro"/>
</dbReference>
<feature type="domain" description="UDP-N-acetylglucosamine 2-epimerase" evidence="1">
    <location>
        <begin position="23"/>
        <end position="378"/>
    </location>
</feature>
<dbReference type="Gene3D" id="3.40.50.2000">
    <property type="entry name" value="Glycogen Phosphorylase B"/>
    <property type="match status" value="2"/>
</dbReference>
<organism evidence="2 3">
    <name type="scientific">Humidesulfovibrio mexicanus</name>
    <dbReference type="NCBI Taxonomy" id="147047"/>
    <lineage>
        <taxon>Bacteria</taxon>
        <taxon>Pseudomonadati</taxon>
        <taxon>Thermodesulfobacteriota</taxon>
        <taxon>Desulfovibrionia</taxon>
        <taxon>Desulfovibrionales</taxon>
        <taxon>Desulfovibrionaceae</taxon>
        <taxon>Humidesulfovibrio</taxon>
    </lineage>
</organism>
<dbReference type="AlphaFoldDB" id="A0A238ZSH4"/>
<dbReference type="Proteomes" id="UP000198324">
    <property type="component" value="Unassembled WGS sequence"/>
</dbReference>
<dbReference type="GO" id="GO:0004553">
    <property type="term" value="F:hydrolase activity, hydrolyzing O-glycosyl compounds"/>
    <property type="evidence" value="ECO:0007669"/>
    <property type="project" value="InterPro"/>
</dbReference>
<dbReference type="NCBIfam" id="TIGR03568">
    <property type="entry name" value="NeuC_NnaA"/>
    <property type="match status" value="1"/>
</dbReference>
<dbReference type="InterPro" id="IPR020004">
    <property type="entry name" value="UDP-GlcNAc_Epase"/>
</dbReference>
<dbReference type="SUPFAM" id="SSF53756">
    <property type="entry name" value="UDP-Glycosyltransferase/glycogen phosphorylase"/>
    <property type="match status" value="1"/>
</dbReference>
<sequence length="394" mass="42408">MKRTIAIFTGNRAEYGLQYPIIKAINAHPDLDGYLFVGGAHLDEDFGATKSEIERDGFAIHAEVKMTMRHDTLAATAQAIGTGIVSLSEGLDALKPDFLVVYADRFEGLAAVIAGTQMGIPTAHIEGGDITEGGALDDSVRHAMTKLSHLHFTTNEEAAERVRKLGEEPWRVFNVGFPALDLIAQGNYAAPQELADRYGLDLSRPVAVFTQHSVTTEFEAAAAQVRPALEAMRRLAEEGVQVILTYPNNDAGGKAIIAEIEALMARGLPNLQAHKSLGRRNYHGMLNICGKAGRGVYVGNSSSGIKETAIFGCPVVNIGSRQQGRLRADNVIDTQYDQDQIYAACLKGIHDDAWRAHCATVQNPYGSGDAGPRIAQVLATVALGPALVQKKMTY</sequence>
<dbReference type="PANTHER" id="PTHR43174">
    <property type="entry name" value="UDP-N-ACETYLGLUCOSAMINE 2-EPIMERASE"/>
    <property type="match status" value="1"/>
</dbReference>
<name>A0A238ZSH4_9BACT</name>
<accession>A0A238ZSH4</accession>
<keyword evidence="3" id="KW-1185">Reference proteome</keyword>
<gene>
    <name evidence="2" type="ORF">SAMN04488503_1562</name>
</gene>